<dbReference type="InterPro" id="IPR008979">
    <property type="entry name" value="Galactose-bd-like_sf"/>
</dbReference>
<feature type="domain" description="Glycoside hydrolase family 2 immunoglobulin-like beta-sandwich" evidence="4">
    <location>
        <begin position="205"/>
        <end position="290"/>
    </location>
</feature>
<evidence type="ECO:0000259" key="6">
    <source>
        <dbReference type="Pfam" id="PF02837"/>
    </source>
</evidence>
<sequence length="825" mass="94084">MREEKLINRGWQFALLPCTPIDAKTAKKKELQRKQSGEDVRTELENLQFAEVDLPHDWAVSRPFNKVMEDGMSQGFRDRWGIGWYKKTLNIEEKNKGKRYLLYFGGVYENAVLWVNGMKIGSHKYGYSSFKMDITEAVQSGDNELLMRVDNSVSPADRWYSGCGIYRDVTLRIVPENHLDLWNIQVHSKIEKIAETECAKDSKETESAAKFTAAIQVETGQSSAVQGILRLIQNKENESLENEVFIAEGANGMLTFYIKDAKLWSAENTNLYRLTVSTESDSVSLVIGLREVIFDAKKGMFVNGVPTKLKGVCLHQEAGCLGTAVTKEIWRERLTHLKKLGCNAIRAAHHTYSEEFLDLCDEMGFYVYEECFDKWKGGLYGRYFDKNWESDVEAMVKRDRNRACIVIWGVGNEVENQGQDSMLAILKQLSDKVRSLDSSRPITYAMNPHFKRESNVDLSKIKDIQQFVDEVSDTEIYDAKERVSRIAKIAEIVDIISCNYQEQWYELIHEQIPNKLILGTEVYEYFCGHYDQMQNFTEQIPSAIPFEYDYCIGSFIWTGYDYLGESMGYPAKGWSGAPIRTNNEYRPVAYMLKSIWSEEPVVHFSVMDYSLDDEGVKEHWDSPIYADHWHFPQFRKTLIPYMIASNCDEVHLFLNGKQFFIPRPSECKNGIITGFLPWQPGTVTVVGYQNGKEACRHEVVTPGMAVALAFDQECDHKECVSTVNLGIPEKKQHLLLTVRAVDENGNSCFRESGKVHFAVEGAAKIVGVDNGDICSNEPYQEDSVHLYHGCASVMLELYCKPGRVSVHAFGDGLRQAQTIIEVCEK</sequence>
<gene>
    <name evidence="9" type="ORF">LKD48_00285</name>
</gene>
<dbReference type="AlphaFoldDB" id="A0AAE3E0Y3"/>
<organism evidence="9 10">
    <name type="scientific">Anthropogastromicrobium aceti</name>
    <dbReference type="NCBI Taxonomy" id="2981768"/>
    <lineage>
        <taxon>Bacteria</taxon>
        <taxon>Bacillati</taxon>
        <taxon>Bacillota</taxon>
        <taxon>Clostridia</taxon>
        <taxon>Lachnospirales</taxon>
        <taxon>Lachnospiraceae</taxon>
        <taxon>Anthropogastromicrobium</taxon>
    </lineage>
</organism>
<evidence type="ECO:0000256" key="2">
    <source>
        <dbReference type="ARBA" id="ARBA00022801"/>
    </source>
</evidence>
<dbReference type="GO" id="GO:0005975">
    <property type="term" value="P:carbohydrate metabolic process"/>
    <property type="evidence" value="ECO:0007669"/>
    <property type="project" value="InterPro"/>
</dbReference>
<evidence type="ECO:0000259" key="4">
    <source>
        <dbReference type="Pfam" id="PF00703"/>
    </source>
</evidence>
<comment type="similarity">
    <text evidence="1">Belongs to the glycosyl hydrolase 2 family.</text>
</comment>
<dbReference type="Pfam" id="PF16355">
    <property type="entry name" value="DUF4982"/>
    <property type="match status" value="1"/>
</dbReference>
<evidence type="ECO:0000313" key="10">
    <source>
        <dbReference type="Proteomes" id="UP001198200"/>
    </source>
</evidence>
<dbReference type="InterPro" id="IPR040605">
    <property type="entry name" value="Glyco_hydro2_dom5"/>
</dbReference>
<reference evidence="9 10" key="1">
    <citation type="submission" date="2021-10" db="EMBL/GenBank/DDBJ databases">
        <title>Anaerobic single-cell dispensing facilitates the cultivation of human gut bacteria.</title>
        <authorList>
            <person name="Afrizal A."/>
        </authorList>
    </citation>
    <scope>NUCLEOTIDE SEQUENCE [LARGE SCALE GENOMIC DNA]</scope>
    <source>
        <strain evidence="9 10">CLA-AA-H224</strain>
    </source>
</reference>
<feature type="domain" description="DUF4982" evidence="7">
    <location>
        <begin position="639"/>
        <end position="694"/>
    </location>
</feature>
<dbReference type="SUPFAM" id="SSF51445">
    <property type="entry name" value="(Trans)glycosidases"/>
    <property type="match status" value="1"/>
</dbReference>
<dbReference type="Gene3D" id="2.60.120.260">
    <property type="entry name" value="Galactose-binding domain-like"/>
    <property type="match status" value="1"/>
</dbReference>
<dbReference type="InterPro" id="IPR013783">
    <property type="entry name" value="Ig-like_fold"/>
</dbReference>
<dbReference type="InterPro" id="IPR051913">
    <property type="entry name" value="GH2_Domain-Containing"/>
</dbReference>
<comment type="caution">
    <text evidence="9">The sequence shown here is derived from an EMBL/GenBank/DDBJ whole genome shotgun (WGS) entry which is preliminary data.</text>
</comment>
<dbReference type="InterPro" id="IPR006103">
    <property type="entry name" value="Glyco_hydro_2_cat"/>
</dbReference>
<evidence type="ECO:0000259" key="5">
    <source>
        <dbReference type="Pfam" id="PF02836"/>
    </source>
</evidence>
<dbReference type="Gene3D" id="2.60.40.10">
    <property type="entry name" value="Immunoglobulins"/>
    <property type="match status" value="3"/>
</dbReference>
<dbReference type="EMBL" id="JAJEQN010000001">
    <property type="protein sequence ID" value="MCC2220087.1"/>
    <property type="molecule type" value="Genomic_DNA"/>
</dbReference>
<evidence type="ECO:0000259" key="7">
    <source>
        <dbReference type="Pfam" id="PF16355"/>
    </source>
</evidence>
<feature type="domain" description="Glycosyl hydrolases family 2 sugar binding" evidence="6">
    <location>
        <begin position="79"/>
        <end position="173"/>
    </location>
</feature>
<dbReference type="InterPro" id="IPR036156">
    <property type="entry name" value="Beta-gal/glucu_dom_sf"/>
</dbReference>
<keyword evidence="2" id="KW-0378">Hydrolase</keyword>
<dbReference type="SUPFAM" id="SSF49303">
    <property type="entry name" value="beta-Galactosidase/glucuronidase domain"/>
    <property type="match status" value="1"/>
</dbReference>
<dbReference type="InterPro" id="IPR032311">
    <property type="entry name" value="DUF4982"/>
</dbReference>
<dbReference type="InterPro" id="IPR006101">
    <property type="entry name" value="Glyco_hydro_2"/>
</dbReference>
<protein>
    <submittedName>
        <fullName evidence="9">DUF4982 domain-containing protein</fullName>
    </submittedName>
</protein>
<dbReference type="Pfam" id="PF18565">
    <property type="entry name" value="Glyco_hydro2_C5"/>
    <property type="match status" value="1"/>
</dbReference>
<dbReference type="PRINTS" id="PR00132">
    <property type="entry name" value="GLHYDRLASE2"/>
</dbReference>
<evidence type="ECO:0000259" key="8">
    <source>
        <dbReference type="Pfam" id="PF18565"/>
    </source>
</evidence>
<dbReference type="Pfam" id="PF02837">
    <property type="entry name" value="Glyco_hydro_2_N"/>
    <property type="match status" value="1"/>
</dbReference>
<dbReference type="Proteomes" id="UP001198200">
    <property type="component" value="Unassembled WGS sequence"/>
</dbReference>
<evidence type="ECO:0000256" key="1">
    <source>
        <dbReference type="ARBA" id="ARBA00007401"/>
    </source>
</evidence>
<evidence type="ECO:0000313" key="9">
    <source>
        <dbReference type="EMBL" id="MCC2220087.1"/>
    </source>
</evidence>
<keyword evidence="10" id="KW-1185">Reference proteome</keyword>
<dbReference type="PROSITE" id="PS00608">
    <property type="entry name" value="GLYCOSYL_HYDROL_F2_2"/>
    <property type="match status" value="1"/>
</dbReference>
<keyword evidence="3" id="KW-0326">Glycosidase</keyword>
<dbReference type="InterPro" id="IPR017853">
    <property type="entry name" value="GH"/>
</dbReference>
<dbReference type="PANTHER" id="PTHR42732">
    <property type="entry name" value="BETA-GALACTOSIDASE"/>
    <property type="match status" value="1"/>
</dbReference>
<dbReference type="Gene3D" id="3.20.20.80">
    <property type="entry name" value="Glycosidases"/>
    <property type="match status" value="1"/>
</dbReference>
<evidence type="ECO:0000256" key="3">
    <source>
        <dbReference type="ARBA" id="ARBA00023295"/>
    </source>
</evidence>
<dbReference type="Pfam" id="PF00703">
    <property type="entry name" value="Glyco_hydro_2"/>
    <property type="match status" value="1"/>
</dbReference>
<dbReference type="InterPro" id="IPR006104">
    <property type="entry name" value="Glyco_hydro_2_N"/>
</dbReference>
<proteinExistence type="inferred from homology"/>
<dbReference type="InterPro" id="IPR006102">
    <property type="entry name" value="Ig-like_GH2"/>
</dbReference>
<dbReference type="InterPro" id="IPR023232">
    <property type="entry name" value="Glyco_hydro_2_AS"/>
</dbReference>
<dbReference type="RefSeq" id="WP_308730790.1">
    <property type="nucleotide sequence ID" value="NZ_JAJEQN010000001.1"/>
</dbReference>
<dbReference type="SUPFAM" id="SSF49785">
    <property type="entry name" value="Galactose-binding domain-like"/>
    <property type="match status" value="1"/>
</dbReference>
<dbReference type="GO" id="GO:0004553">
    <property type="term" value="F:hydrolase activity, hydrolyzing O-glycosyl compounds"/>
    <property type="evidence" value="ECO:0007669"/>
    <property type="project" value="InterPro"/>
</dbReference>
<dbReference type="PANTHER" id="PTHR42732:SF1">
    <property type="entry name" value="BETA-MANNOSIDASE"/>
    <property type="match status" value="1"/>
</dbReference>
<name>A0AAE3E0Y3_9FIRM</name>
<accession>A0AAE3E0Y3</accession>
<dbReference type="Pfam" id="PF02836">
    <property type="entry name" value="Glyco_hydro_2_C"/>
    <property type="match status" value="1"/>
</dbReference>
<feature type="domain" description="Glycoside hydrolase family 2 catalytic" evidence="5">
    <location>
        <begin position="297"/>
        <end position="470"/>
    </location>
</feature>
<feature type="domain" description="Glycoside hydrolase family 2" evidence="8">
    <location>
        <begin position="735"/>
        <end position="817"/>
    </location>
</feature>